<protein>
    <submittedName>
        <fullName evidence="4">Esterase, PHB depolymerase family</fullName>
    </submittedName>
</protein>
<dbReference type="PANTHER" id="PTHR43037:SF1">
    <property type="entry name" value="BLL1128 PROTEIN"/>
    <property type="match status" value="1"/>
</dbReference>
<dbReference type="InterPro" id="IPR010126">
    <property type="entry name" value="Esterase_phb"/>
</dbReference>
<dbReference type="InterPro" id="IPR029058">
    <property type="entry name" value="AB_hydrolase_fold"/>
</dbReference>
<sequence>MVRSTMGARMLRSLLRSGKAQQRSVGKLVTGLLTAAAKSAKAGAKAGAKAAKAKPAKPRSAAARSVKARAVPSRSAGASSKAKPAPAGVAAATHAPPSAPGLWLASHYPSRGEPGALGGKRMSYWLYLPHEAPAVESAGMPLLVMLHGCQQTATQFAQGTRMNALADKAGYAVVYPQQLLSSQAQRCWKWYDKSTQEGGGDVRMIVGIIDKVAQQYRIDRRRIYICGISAGAAMAYIVALNHPELIAAAGLHSAPAFGAGHNVIGALGVMQHGAGLRVERAIHEVLLREPRFPSLPTILIQGMGDQVVRPINQSQLTRQSLMLNRLQVGADYKVTHKAGRGNSHNRQDIHDFYIGRKLILRVAQVARLEHAWSGGDPSLAFNAKAGPDASKMMLDFFGRHRR</sequence>
<proteinExistence type="predicted"/>
<evidence type="ECO:0000313" key="5">
    <source>
        <dbReference type="Proteomes" id="UP000199470"/>
    </source>
</evidence>
<accession>A0A1I4JDY5</accession>
<dbReference type="GO" id="GO:0016787">
    <property type="term" value="F:hydrolase activity"/>
    <property type="evidence" value="ECO:0007669"/>
    <property type="project" value="UniProtKB-KW"/>
</dbReference>
<gene>
    <name evidence="4" type="ORF">SAMN02982985_00936</name>
</gene>
<evidence type="ECO:0000313" key="4">
    <source>
        <dbReference type="EMBL" id="SFL64427.1"/>
    </source>
</evidence>
<dbReference type="SUPFAM" id="SSF53474">
    <property type="entry name" value="alpha/beta-Hydrolases"/>
    <property type="match status" value="1"/>
</dbReference>
<dbReference type="GO" id="GO:0005576">
    <property type="term" value="C:extracellular region"/>
    <property type="evidence" value="ECO:0007669"/>
    <property type="project" value="InterPro"/>
</dbReference>
<name>A0A1I4JDY5_9BURK</name>
<dbReference type="STRING" id="758825.SAMN02982985_00936"/>
<feature type="region of interest" description="Disordered" evidence="3">
    <location>
        <begin position="48"/>
        <end position="93"/>
    </location>
</feature>
<dbReference type="EMBL" id="FOTW01000006">
    <property type="protein sequence ID" value="SFL64427.1"/>
    <property type="molecule type" value="Genomic_DNA"/>
</dbReference>
<dbReference type="Gene3D" id="3.40.50.1820">
    <property type="entry name" value="alpha/beta hydrolase"/>
    <property type="match status" value="1"/>
</dbReference>
<keyword evidence="2" id="KW-0378">Hydrolase</keyword>
<reference evidence="4 5" key="1">
    <citation type="submission" date="2016-10" db="EMBL/GenBank/DDBJ databases">
        <authorList>
            <person name="de Groot N.N."/>
        </authorList>
    </citation>
    <scope>NUCLEOTIDE SEQUENCE [LARGE SCALE GENOMIC DNA]</scope>
    <source>
        <strain evidence="4 5">ATCC 43154</strain>
    </source>
</reference>
<dbReference type="AlphaFoldDB" id="A0A1I4JDY5"/>
<dbReference type="NCBIfam" id="TIGR01840">
    <property type="entry name" value="esterase_phb"/>
    <property type="match status" value="1"/>
</dbReference>
<keyword evidence="1" id="KW-0732">Signal</keyword>
<dbReference type="PANTHER" id="PTHR43037">
    <property type="entry name" value="UNNAMED PRODUCT-RELATED"/>
    <property type="match status" value="1"/>
</dbReference>
<feature type="compositionally biased region" description="Low complexity" evidence="3">
    <location>
        <begin position="58"/>
        <end position="93"/>
    </location>
</feature>
<dbReference type="InterPro" id="IPR050955">
    <property type="entry name" value="Plant_Biomass_Hydrol_Est"/>
</dbReference>
<evidence type="ECO:0000256" key="2">
    <source>
        <dbReference type="ARBA" id="ARBA00022801"/>
    </source>
</evidence>
<evidence type="ECO:0000256" key="1">
    <source>
        <dbReference type="ARBA" id="ARBA00022729"/>
    </source>
</evidence>
<dbReference type="RefSeq" id="WP_174900421.1">
    <property type="nucleotide sequence ID" value="NZ_FOTW01000006.1"/>
</dbReference>
<dbReference type="Proteomes" id="UP000199470">
    <property type="component" value="Unassembled WGS sequence"/>
</dbReference>
<evidence type="ECO:0000256" key="3">
    <source>
        <dbReference type="SAM" id="MobiDB-lite"/>
    </source>
</evidence>
<keyword evidence="5" id="KW-1185">Reference proteome</keyword>
<dbReference type="Pfam" id="PF10503">
    <property type="entry name" value="Esterase_PHB"/>
    <property type="match status" value="1"/>
</dbReference>
<organism evidence="4 5">
    <name type="scientific">Rugamonas rubra</name>
    <dbReference type="NCBI Taxonomy" id="758825"/>
    <lineage>
        <taxon>Bacteria</taxon>
        <taxon>Pseudomonadati</taxon>
        <taxon>Pseudomonadota</taxon>
        <taxon>Betaproteobacteria</taxon>
        <taxon>Burkholderiales</taxon>
        <taxon>Oxalobacteraceae</taxon>
        <taxon>Telluria group</taxon>
        <taxon>Rugamonas</taxon>
    </lineage>
</organism>